<dbReference type="Gene3D" id="4.10.60.10">
    <property type="entry name" value="Zinc finger, CCHC-type"/>
    <property type="match status" value="1"/>
</dbReference>
<dbReference type="InterPro" id="IPR036875">
    <property type="entry name" value="Znf_CCHC_sf"/>
</dbReference>
<evidence type="ECO:0000259" key="4">
    <source>
        <dbReference type="PROSITE" id="PS50158"/>
    </source>
</evidence>
<protein>
    <submittedName>
        <fullName evidence="5">Zf-CCHC domain-containing protein/UBN2 domain-containing protein</fullName>
    </submittedName>
</protein>
<dbReference type="GO" id="GO:0003676">
    <property type="term" value="F:nucleic acid binding"/>
    <property type="evidence" value="ECO:0007669"/>
    <property type="project" value="InterPro"/>
</dbReference>
<dbReference type="SUPFAM" id="SSF57756">
    <property type="entry name" value="Retrovirus zinc finger-like domains"/>
    <property type="match status" value="1"/>
</dbReference>
<evidence type="ECO:0000313" key="5">
    <source>
        <dbReference type="EMBL" id="GEU51512.1"/>
    </source>
</evidence>
<dbReference type="PROSITE" id="PS50158">
    <property type="entry name" value="ZF_CCHC"/>
    <property type="match status" value="1"/>
</dbReference>
<organism evidence="5">
    <name type="scientific">Tanacetum cinerariifolium</name>
    <name type="common">Dalmatian daisy</name>
    <name type="synonym">Chrysanthemum cinerariifolium</name>
    <dbReference type="NCBI Taxonomy" id="118510"/>
    <lineage>
        <taxon>Eukaryota</taxon>
        <taxon>Viridiplantae</taxon>
        <taxon>Streptophyta</taxon>
        <taxon>Embryophyta</taxon>
        <taxon>Tracheophyta</taxon>
        <taxon>Spermatophyta</taxon>
        <taxon>Magnoliopsida</taxon>
        <taxon>eudicotyledons</taxon>
        <taxon>Gunneridae</taxon>
        <taxon>Pentapetalae</taxon>
        <taxon>asterids</taxon>
        <taxon>campanulids</taxon>
        <taxon>Asterales</taxon>
        <taxon>Asteraceae</taxon>
        <taxon>Asteroideae</taxon>
        <taxon>Anthemideae</taxon>
        <taxon>Anthemidinae</taxon>
        <taxon>Tanacetum</taxon>
    </lineage>
</organism>
<keyword evidence="2" id="KW-0175">Coiled coil</keyword>
<keyword evidence="1" id="KW-0863">Zinc-finger</keyword>
<reference evidence="5" key="1">
    <citation type="journal article" date="2019" name="Sci. Rep.">
        <title>Draft genome of Tanacetum cinerariifolium, the natural source of mosquito coil.</title>
        <authorList>
            <person name="Yamashiro T."/>
            <person name="Shiraishi A."/>
            <person name="Satake H."/>
            <person name="Nakayama K."/>
        </authorList>
    </citation>
    <scope>NUCLEOTIDE SEQUENCE</scope>
</reference>
<accession>A0A6L2KSG5</accession>
<dbReference type="GO" id="GO:0008270">
    <property type="term" value="F:zinc ion binding"/>
    <property type="evidence" value="ECO:0007669"/>
    <property type="project" value="UniProtKB-KW"/>
</dbReference>
<sequence>MIIKKDSKILKAKVKRKSLALKARKESSDKECSTSKSKDEEYAMAVKDLQKFFKRRGRFVRQPRNNKKTFQSSQDDRNSKSDRKCFRCGDLDHLIGECPKPPKDKNQRAFVGSSWSDSGEEDDEEVNNKTCLVAQASNEVCSESSYFSDENSSIDDLMLDNKYDKLCKMSLKLIIKTKRLKATRNNLEKELSILKEKVSTLEKNKGVDLECVKCHMLKIENENLKRKALD</sequence>
<feature type="domain" description="CCHC-type" evidence="4">
    <location>
        <begin position="83"/>
        <end position="100"/>
    </location>
</feature>
<evidence type="ECO:0000256" key="3">
    <source>
        <dbReference type="SAM" id="MobiDB-lite"/>
    </source>
</evidence>
<dbReference type="InterPro" id="IPR001878">
    <property type="entry name" value="Znf_CCHC"/>
</dbReference>
<feature type="compositionally biased region" description="Basic and acidic residues" evidence="3">
    <location>
        <begin position="74"/>
        <end position="83"/>
    </location>
</feature>
<feature type="region of interest" description="Disordered" evidence="3">
    <location>
        <begin position="60"/>
        <end position="83"/>
    </location>
</feature>
<name>A0A6L2KSG5_TANCI</name>
<evidence type="ECO:0000256" key="2">
    <source>
        <dbReference type="SAM" id="Coils"/>
    </source>
</evidence>
<comment type="caution">
    <text evidence="5">The sequence shown here is derived from an EMBL/GenBank/DDBJ whole genome shotgun (WGS) entry which is preliminary data.</text>
</comment>
<dbReference type="AlphaFoldDB" id="A0A6L2KSG5"/>
<keyword evidence="1" id="KW-0479">Metal-binding</keyword>
<feature type="compositionally biased region" description="Basic and acidic residues" evidence="3">
    <location>
        <begin position="97"/>
        <end position="107"/>
    </location>
</feature>
<gene>
    <name evidence="5" type="ORF">Tci_023490</name>
</gene>
<evidence type="ECO:0000256" key="1">
    <source>
        <dbReference type="PROSITE-ProRule" id="PRU00047"/>
    </source>
</evidence>
<feature type="region of interest" description="Disordered" evidence="3">
    <location>
        <begin position="97"/>
        <end position="123"/>
    </location>
</feature>
<proteinExistence type="predicted"/>
<dbReference type="EMBL" id="BKCJ010002879">
    <property type="protein sequence ID" value="GEU51512.1"/>
    <property type="molecule type" value="Genomic_DNA"/>
</dbReference>
<feature type="coiled-coil region" evidence="2">
    <location>
        <begin position="177"/>
        <end position="204"/>
    </location>
</feature>
<keyword evidence="1" id="KW-0862">Zinc</keyword>